<dbReference type="Gene3D" id="3.60.70.12">
    <property type="entry name" value="L-amino peptidase D-ALA esterase/amidase"/>
    <property type="match status" value="1"/>
</dbReference>
<protein>
    <submittedName>
        <fullName evidence="2">P1 family peptidase</fullName>
    </submittedName>
</protein>
<evidence type="ECO:0000313" key="3">
    <source>
        <dbReference type="Proteomes" id="UP001596990"/>
    </source>
</evidence>
<comment type="caution">
    <text evidence="2">The sequence shown here is derived from an EMBL/GenBank/DDBJ whole genome shotgun (WGS) entry which is preliminary data.</text>
</comment>
<dbReference type="InterPro" id="IPR016117">
    <property type="entry name" value="ArgJ-like_dom_sf"/>
</dbReference>
<accession>A0ABW3KWZ3</accession>
<evidence type="ECO:0000256" key="1">
    <source>
        <dbReference type="ARBA" id="ARBA00007068"/>
    </source>
</evidence>
<name>A0ABW3KWZ3_9BACI</name>
<evidence type="ECO:0000313" key="2">
    <source>
        <dbReference type="EMBL" id="MFD1018397.1"/>
    </source>
</evidence>
<organism evidence="2 3">
    <name type="scientific">Thalassobacillus hwangdonensis</name>
    <dbReference type="NCBI Taxonomy" id="546108"/>
    <lineage>
        <taxon>Bacteria</taxon>
        <taxon>Bacillati</taxon>
        <taxon>Bacillota</taxon>
        <taxon>Bacilli</taxon>
        <taxon>Bacillales</taxon>
        <taxon>Bacillaceae</taxon>
        <taxon>Thalassobacillus</taxon>
    </lineage>
</organism>
<gene>
    <name evidence="2" type="ORF">ACFQ2J_04205</name>
</gene>
<dbReference type="Proteomes" id="UP001596990">
    <property type="component" value="Unassembled WGS sequence"/>
</dbReference>
<dbReference type="EMBL" id="JBHTKL010000001">
    <property type="protein sequence ID" value="MFD1018397.1"/>
    <property type="molecule type" value="Genomic_DNA"/>
</dbReference>
<dbReference type="Pfam" id="PF03576">
    <property type="entry name" value="Peptidase_S58"/>
    <property type="match status" value="1"/>
</dbReference>
<comment type="similarity">
    <text evidence="1">Belongs to the peptidase S58 family.</text>
</comment>
<dbReference type="CDD" id="cd02252">
    <property type="entry name" value="nylC_like"/>
    <property type="match status" value="1"/>
</dbReference>
<reference evidence="3" key="1">
    <citation type="journal article" date="2019" name="Int. J. Syst. Evol. Microbiol.">
        <title>The Global Catalogue of Microorganisms (GCM) 10K type strain sequencing project: providing services to taxonomists for standard genome sequencing and annotation.</title>
        <authorList>
            <consortium name="The Broad Institute Genomics Platform"/>
            <consortium name="The Broad Institute Genome Sequencing Center for Infectious Disease"/>
            <person name="Wu L."/>
            <person name="Ma J."/>
        </authorList>
    </citation>
    <scope>NUCLEOTIDE SEQUENCE [LARGE SCALE GENOMIC DNA]</scope>
    <source>
        <strain evidence="3">CCUG 56607</strain>
    </source>
</reference>
<dbReference type="PANTHER" id="PTHR36512:SF3">
    <property type="entry name" value="BLR5678 PROTEIN"/>
    <property type="match status" value="1"/>
</dbReference>
<dbReference type="PANTHER" id="PTHR36512">
    <property type="entry name" value="D-AMINOPEPTIDASE"/>
    <property type="match status" value="1"/>
</dbReference>
<dbReference type="SUPFAM" id="SSF56266">
    <property type="entry name" value="DmpA/ArgJ-like"/>
    <property type="match status" value="1"/>
</dbReference>
<proteinExistence type="inferred from homology"/>
<sequence>MKHVSFSEFEGFLTGHSHHRRGGTGGTVVLCENGAVAGVDVRGGAPGTRETDLLDPENLVEKIHGVCLAGGSAYGLEASSGVMAFLEEHQIGFETPGGKVPIVPSAILYDLTVGDPDIRPDKEMGYMACMNAYNREPLKQGNAGAGTGASVGKILGPTYAMKGGIGYFGVKIDTFFIGAIVVVNSFGDIIDPDTGNVIAGVYDHKSGKLMNTESILRNQLFKKEDPGFSGNTSLGVVMTNVKWSKAQAKKIASISHDGFARTMRPSHTFLDGDTIFTMSTCEVEADLNAVASLAAYVVERAVIQAVKQAESCYGLPAAKHLEKGEG</sequence>
<keyword evidence="3" id="KW-1185">Reference proteome</keyword>
<dbReference type="RefSeq" id="WP_386056870.1">
    <property type="nucleotide sequence ID" value="NZ_JBHTKL010000001.1"/>
</dbReference>
<dbReference type="InterPro" id="IPR005321">
    <property type="entry name" value="Peptidase_S58_DmpA"/>
</dbReference>